<dbReference type="RefSeq" id="WP_148780973.1">
    <property type="nucleotide sequence ID" value="NZ_VNHU01000001.1"/>
</dbReference>
<sequence>MTLAHKQTNINYRTQGEGKALVFLHGFLENLTMWDALIPELSVQYQCIAIDLPGHGESGNLGYVHSMEIMADVVKSVLDVLAVDQAVIVGHSMGGYAGLAFTQKYRNHLLGILLLNSTSYADSEERKFTRTRAIEIVKKNPNAYTSMAISNLFAPSNRDKHQKKISLIKRQATNTSLQGILAALEGMKDRPDLSLLLKRLTLPKCIIAGKEDPVLPYDQSRTESNITKTKLITLDGGHMLHIENQKECALEISNFVRVC</sequence>
<dbReference type="InterPro" id="IPR050266">
    <property type="entry name" value="AB_hydrolase_sf"/>
</dbReference>
<reference evidence="2 3" key="1">
    <citation type="submission" date="2019-07" db="EMBL/GenBank/DDBJ databases">
        <title>Genomic Encyclopedia of Archaeal and Bacterial Type Strains, Phase II (KMG-II): from individual species to whole genera.</title>
        <authorList>
            <person name="Goeker M."/>
        </authorList>
    </citation>
    <scope>NUCLEOTIDE SEQUENCE [LARGE SCALE GENOMIC DNA]</scope>
    <source>
        <strain evidence="2 3">DSM 17527</strain>
    </source>
</reference>
<evidence type="ECO:0000313" key="2">
    <source>
        <dbReference type="EMBL" id="TYP76936.1"/>
    </source>
</evidence>
<dbReference type="OrthoDB" id="252464at2"/>
<keyword evidence="3" id="KW-1185">Reference proteome</keyword>
<dbReference type="EMBL" id="VNHU01000001">
    <property type="protein sequence ID" value="TYP76936.1"/>
    <property type="molecule type" value="Genomic_DNA"/>
</dbReference>
<dbReference type="Pfam" id="PF00561">
    <property type="entry name" value="Abhydrolase_1"/>
    <property type="match status" value="1"/>
</dbReference>
<evidence type="ECO:0000259" key="1">
    <source>
        <dbReference type="Pfam" id="PF00561"/>
    </source>
</evidence>
<dbReference type="Gene3D" id="3.40.50.1820">
    <property type="entry name" value="alpha/beta hydrolase"/>
    <property type="match status" value="1"/>
</dbReference>
<protein>
    <submittedName>
        <fullName evidence="2">Pimeloyl-ACP methyl ester carboxylesterase</fullName>
    </submittedName>
</protein>
<name>A0A5S5CF63_9FLAO</name>
<dbReference type="SUPFAM" id="SSF53474">
    <property type="entry name" value="alpha/beta-Hydrolases"/>
    <property type="match status" value="1"/>
</dbReference>
<dbReference type="Proteomes" id="UP000324376">
    <property type="component" value="Unassembled WGS sequence"/>
</dbReference>
<organism evidence="2 3">
    <name type="scientific">Aquimarina intermedia</name>
    <dbReference type="NCBI Taxonomy" id="350814"/>
    <lineage>
        <taxon>Bacteria</taxon>
        <taxon>Pseudomonadati</taxon>
        <taxon>Bacteroidota</taxon>
        <taxon>Flavobacteriia</taxon>
        <taxon>Flavobacteriales</taxon>
        <taxon>Flavobacteriaceae</taxon>
        <taxon>Aquimarina</taxon>
    </lineage>
</organism>
<dbReference type="PRINTS" id="PR00111">
    <property type="entry name" value="ABHYDROLASE"/>
</dbReference>
<feature type="domain" description="AB hydrolase-1" evidence="1">
    <location>
        <begin position="20"/>
        <end position="244"/>
    </location>
</feature>
<dbReference type="InterPro" id="IPR029058">
    <property type="entry name" value="AB_hydrolase_fold"/>
</dbReference>
<accession>A0A5S5CF63</accession>
<evidence type="ECO:0000313" key="3">
    <source>
        <dbReference type="Proteomes" id="UP000324376"/>
    </source>
</evidence>
<gene>
    <name evidence="2" type="ORF">BD809_10182</name>
</gene>
<dbReference type="InterPro" id="IPR000073">
    <property type="entry name" value="AB_hydrolase_1"/>
</dbReference>
<proteinExistence type="predicted"/>
<comment type="caution">
    <text evidence="2">The sequence shown here is derived from an EMBL/GenBank/DDBJ whole genome shotgun (WGS) entry which is preliminary data.</text>
</comment>
<dbReference type="AlphaFoldDB" id="A0A5S5CF63"/>
<dbReference type="PANTHER" id="PTHR43798">
    <property type="entry name" value="MONOACYLGLYCEROL LIPASE"/>
    <property type="match status" value="1"/>
</dbReference>